<accession>A0A099CZP5</accession>
<dbReference type="Proteomes" id="UP000560000">
    <property type="component" value="Unassembled WGS sequence"/>
</dbReference>
<dbReference type="GO" id="GO:0051301">
    <property type="term" value="P:cell division"/>
    <property type="evidence" value="ECO:0007669"/>
    <property type="project" value="UniProtKB-KW"/>
</dbReference>
<dbReference type="GO" id="GO:0005737">
    <property type="term" value="C:cytoplasm"/>
    <property type="evidence" value="ECO:0007669"/>
    <property type="project" value="TreeGrafter"/>
</dbReference>
<protein>
    <submittedName>
        <fullName evidence="3">ATPase</fullName>
    </submittedName>
    <submittedName>
        <fullName evidence="4">Cell division protein ZapE</fullName>
    </submittedName>
</protein>
<dbReference type="SUPFAM" id="SSF52540">
    <property type="entry name" value="P-loop containing nucleoside triphosphate hydrolases"/>
    <property type="match status" value="1"/>
</dbReference>
<dbReference type="OrthoDB" id="9774491at2"/>
<evidence type="ECO:0000313" key="4">
    <source>
        <dbReference type="EMBL" id="MBB6184606.1"/>
    </source>
</evidence>
<comment type="caution">
    <text evidence="3">The sequence shown here is derived from an EMBL/GenBank/DDBJ whole genome shotgun (WGS) entry which is preliminary data.</text>
</comment>
<evidence type="ECO:0000256" key="2">
    <source>
        <dbReference type="ARBA" id="ARBA00022840"/>
    </source>
</evidence>
<dbReference type="Proteomes" id="UP000029708">
    <property type="component" value="Unassembled WGS sequence"/>
</dbReference>
<dbReference type="PANTHER" id="PTHR12169:SF6">
    <property type="entry name" value="AFG1-LIKE ATPASE"/>
    <property type="match status" value="1"/>
</dbReference>
<evidence type="ECO:0000256" key="1">
    <source>
        <dbReference type="ARBA" id="ARBA00022741"/>
    </source>
</evidence>
<keyword evidence="5" id="KW-1185">Reference proteome</keyword>
<gene>
    <name evidence="4" type="ORF">HNQ86_001951</name>
    <name evidence="3" type="ORF">LF63_0101400</name>
</gene>
<dbReference type="EMBL" id="JACHET010000001">
    <property type="protein sequence ID" value="MBB6184606.1"/>
    <property type="molecule type" value="Genomic_DNA"/>
</dbReference>
<reference evidence="4 6" key="2">
    <citation type="submission" date="2020-08" db="EMBL/GenBank/DDBJ databases">
        <title>Genomic Encyclopedia of Type Strains, Phase IV (KMG-IV): sequencing the most valuable type-strain genomes for metagenomic binning, comparative biology and taxonomic classification.</title>
        <authorList>
            <person name="Goeker M."/>
        </authorList>
    </citation>
    <scope>NUCLEOTIDE SEQUENCE [LARGE SCALE GENOMIC DNA]</scope>
    <source>
        <strain evidence="4 6">DSM 107085</strain>
    </source>
</reference>
<dbReference type="InterPro" id="IPR027417">
    <property type="entry name" value="P-loop_NTPase"/>
</dbReference>
<dbReference type="Gene3D" id="3.40.50.300">
    <property type="entry name" value="P-loop containing nucleotide triphosphate hydrolases"/>
    <property type="match status" value="1"/>
</dbReference>
<keyword evidence="2" id="KW-0067">ATP-binding</keyword>
<keyword evidence="4" id="KW-0132">Cell division</keyword>
<reference evidence="3 5" key="1">
    <citation type="submission" date="2014-09" db="EMBL/GenBank/DDBJ databases">
        <title>Xanthomonadaceae 3.5X direct submission.</title>
        <authorList>
            <person name="Fang T."/>
            <person name="Wang H."/>
        </authorList>
    </citation>
    <scope>NUCLEOTIDE SEQUENCE [LARGE SCALE GENOMIC DNA]</scope>
    <source>
        <strain evidence="3 5">3.5X</strain>
    </source>
</reference>
<dbReference type="GO" id="GO:0032153">
    <property type="term" value="C:cell division site"/>
    <property type="evidence" value="ECO:0007669"/>
    <property type="project" value="TreeGrafter"/>
</dbReference>
<evidence type="ECO:0000313" key="5">
    <source>
        <dbReference type="Proteomes" id="UP000029708"/>
    </source>
</evidence>
<dbReference type="AlphaFoldDB" id="A0A099CZP5"/>
<dbReference type="EMBL" id="JROI01000004">
    <property type="protein sequence ID" value="KGI79032.1"/>
    <property type="molecule type" value="Genomic_DNA"/>
</dbReference>
<organism evidence="3 5">
    <name type="scientific">Oleiagrimonas soli</name>
    <dbReference type="NCBI Taxonomy" id="1543381"/>
    <lineage>
        <taxon>Bacteria</taxon>
        <taxon>Pseudomonadati</taxon>
        <taxon>Pseudomonadota</taxon>
        <taxon>Gammaproteobacteria</taxon>
        <taxon>Lysobacterales</taxon>
        <taxon>Rhodanobacteraceae</taxon>
        <taxon>Oleiagrimonas</taxon>
    </lineage>
</organism>
<dbReference type="NCBIfam" id="NF040713">
    <property type="entry name" value="ZapE"/>
    <property type="match status" value="1"/>
</dbReference>
<evidence type="ECO:0000313" key="6">
    <source>
        <dbReference type="Proteomes" id="UP000560000"/>
    </source>
</evidence>
<dbReference type="RefSeq" id="WP_043099135.1">
    <property type="nucleotide sequence ID" value="NZ_JACHET010000001.1"/>
</dbReference>
<dbReference type="STRING" id="1543381.LF63_0101400"/>
<sequence length="383" mass="42995">MPESDPAPHADADHAIRPSQRYREGVAAHRWESDPSQQNALVAFDRLHDALCAAPRTDRGVLGRLRSLLGSEAPEAPDGLYLWGRVGRGKTFLMDLFVAGLPQGVALRRHFHRFMREVHEALREHEKRQQSDPLQQVAADLAARARVLCLDEFIVDDIGDAMILGGLLRGLFARGVALVTTSNTAPANLYADGLQRARFVPAIRQIEQHCQVLEMTSGHDWRLRALEQAPIYQTPPGSEASHVLQRIFADYAEGDVAEGGELRINDRPIAVQRHADNIAWFDFDALCDGPRGNDDYIELARRFPAVVIGNVPIFGVYNNDPARRFIHLVDEFYDRHVKLVLSAAAPIIDLYEGDRLRAEFARTESRLIEMQSQDYLALPHRPD</sequence>
<dbReference type="GO" id="GO:0005524">
    <property type="term" value="F:ATP binding"/>
    <property type="evidence" value="ECO:0007669"/>
    <property type="project" value="UniProtKB-KW"/>
</dbReference>
<proteinExistence type="predicted"/>
<keyword evidence="4" id="KW-0131">Cell cycle</keyword>
<keyword evidence="1" id="KW-0547">Nucleotide-binding</keyword>
<dbReference type="Pfam" id="PF03969">
    <property type="entry name" value="AFG1_ATPase"/>
    <property type="match status" value="1"/>
</dbReference>
<dbReference type="HOGENOM" id="CLU_008681_0_4_6"/>
<dbReference type="PANTHER" id="PTHR12169">
    <property type="entry name" value="ATPASE N2B"/>
    <property type="match status" value="1"/>
</dbReference>
<dbReference type="InterPro" id="IPR005654">
    <property type="entry name" value="ATPase_AFG1-like"/>
</dbReference>
<dbReference type="GO" id="GO:0016887">
    <property type="term" value="F:ATP hydrolysis activity"/>
    <property type="evidence" value="ECO:0007669"/>
    <property type="project" value="InterPro"/>
</dbReference>
<name>A0A099CZP5_9GAMM</name>
<evidence type="ECO:0000313" key="3">
    <source>
        <dbReference type="EMBL" id="KGI79032.1"/>
    </source>
</evidence>